<dbReference type="Proteomes" id="UP000067625">
    <property type="component" value="Chromosome"/>
</dbReference>
<protein>
    <recommendedName>
        <fullName evidence="5 8">dTDP-glucose 4,6-dehydratase</fullName>
        <ecNumber evidence="4 8">4.2.1.46</ecNumber>
    </recommendedName>
</protein>
<keyword evidence="6" id="KW-0520">NAD</keyword>
<reference evidence="11" key="1">
    <citation type="submission" date="2015-08" db="EMBL/GenBank/DDBJ databases">
        <title>Genome sequencing project for genomic taxonomy and phylogenomics of Bacillus-like bacteria.</title>
        <authorList>
            <person name="Liu B."/>
            <person name="Wang J."/>
            <person name="Zhu Y."/>
            <person name="Liu G."/>
            <person name="Chen Q."/>
            <person name="Chen Z."/>
            <person name="Lan J."/>
            <person name="Che J."/>
            <person name="Ge C."/>
            <person name="Shi H."/>
            <person name="Pan Z."/>
            <person name="Liu X."/>
        </authorList>
    </citation>
    <scope>NUCLEOTIDE SEQUENCE [LARGE SCALE GENOMIC DNA]</scope>
    <source>
        <strain evidence="11">FJAT-4402</strain>
    </source>
</reference>
<dbReference type="PANTHER" id="PTHR43000">
    <property type="entry name" value="DTDP-D-GLUCOSE 4,6-DEHYDRATASE-RELATED"/>
    <property type="match status" value="1"/>
</dbReference>
<sequence length="353" mass="40582">MIYLVTGGAGFIGANFLNYIVPKQKDDIFINIDNLGYSGNLLNVENIESHENYHFRNVDIQDYNGLKQVFSEWNPDVIIHFAAESHVDRSILSPLHFMKTNILGTFNLLELARNFWKDKEHCLFHHVSTDEVYGSLKESGYFTETTPYHPNSPYSASKASSDHLVRAYFHTYDLPVTISNCSNNYGPYQFPEKLIPMTLSNFLNGKPIPIYGNGQNIRDWLYVEDHCQAIWHIIHNSEVGETYNVGGNNELTNLEVVRVIADNLSAFTGVDSSRYLEQITYVKDRPGHDFRYAIDASKIKNTLGWSPEETIESGMKKTVKWYLDHQDWIEKVSSGDYQGWIKLNYSNREVGNR</sequence>
<comment type="cofactor">
    <cofactor evidence="2 8">
        <name>NAD(+)</name>
        <dbReference type="ChEBI" id="CHEBI:57540"/>
    </cofactor>
</comment>
<evidence type="ECO:0000256" key="4">
    <source>
        <dbReference type="ARBA" id="ARBA00011990"/>
    </source>
</evidence>
<organism evidence="10 11">
    <name type="scientific">Bacillus gobiensis</name>
    <dbReference type="NCBI Taxonomy" id="1441095"/>
    <lineage>
        <taxon>Bacteria</taxon>
        <taxon>Bacillati</taxon>
        <taxon>Bacillota</taxon>
        <taxon>Bacilli</taxon>
        <taxon>Bacillales</taxon>
        <taxon>Bacillaceae</taxon>
        <taxon>Bacillus</taxon>
    </lineage>
</organism>
<evidence type="ECO:0000313" key="10">
    <source>
        <dbReference type="EMBL" id="ALC81768.1"/>
    </source>
</evidence>
<keyword evidence="7 8" id="KW-0456">Lyase</keyword>
<dbReference type="OrthoDB" id="9811743at2"/>
<dbReference type="Gene3D" id="3.40.50.720">
    <property type="entry name" value="NAD(P)-binding Rossmann-like Domain"/>
    <property type="match status" value="1"/>
</dbReference>
<dbReference type="CDD" id="cd05246">
    <property type="entry name" value="dTDP_GD_SDR_e"/>
    <property type="match status" value="1"/>
</dbReference>
<dbReference type="AlphaFoldDB" id="A0A0M4FU09"/>
<evidence type="ECO:0000256" key="8">
    <source>
        <dbReference type="RuleBase" id="RU004473"/>
    </source>
</evidence>
<dbReference type="Gene3D" id="3.90.25.10">
    <property type="entry name" value="UDP-galactose 4-epimerase, domain 1"/>
    <property type="match status" value="1"/>
</dbReference>
<dbReference type="SUPFAM" id="SSF51735">
    <property type="entry name" value="NAD(P)-binding Rossmann-fold domains"/>
    <property type="match status" value="1"/>
</dbReference>
<name>A0A0M4FU09_9BACI</name>
<evidence type="ECO:0000313" key="11">
    <source>
        <dbReference type="Proteomes" id="UP000067625"/>
    </source>
</evidence>
<dbReference type="EMBL" id="CP012600">
    <property type="protein sequence ID" value="ALC81768.1"/>
    <property type="molecule type" value="Genomic_DNA"/>
</dbReference>
<evidence type="ECO:0000256" key="6">
    <source>
        <dbReference type="ARBA" id="ARBA00023027"/>
    </source>
</evidence>
<dbReference type="InterPro" id="IPR005888">
    <property type="entry name" value="dTDP_Gluc_deHydtase"/>
</dbReference>
<reference evidence="10 11" key="2">
    <citation type="journal article" date="2016" name="Int. J. Syst. Evol. Microbiol.">
        <title>Bacillus gobiensis sp. nov., isolated from a soil sample.</title>
        <authorList>
            <person name="Liu B."/>
            <person name="Liu G.H."/>
            <person name="Cetin S."/>
            <person name="Schumann P."/>
            <person name="Pan Z.Z."/>
            <person name="Chen Q.Q."/>
        </authorList>
    </citation>
    <scope>NUCLEOTIDE SEQUENCE [LARGE SCALE GENOMIC DNA]</scope>
    <source>
        <strain evidence="10 11">FJAT-4402</strain>
    </source>
</reference>
<accession>A0A0M4FU09</accession>
<dbReference type="EC" id="4.2.1.46" evidence="4 8"/>
<evidence type="ECO:0000256" key="7">
    <source>
        <dbReference type="ARBA" id="ARBA00023239"/>
    </source>
</evidence>
<dbReference type="GO" id="GO:0009225">
    <property type="term" value="P:nucleotide-sugar metabolic process"/>
    <property type="evidence" value="ECO:0007669"/>
    <property type="project" value="InterPro"/>
</dbReference>
<dbReference type="InterPro" id="IPR016040">
    <property type="entry name" value="NAD(P)-bd_dom"/>
</dbReference>
<comment type="catalytic activity">
    <reaction evidence="1 8">
        <text>dTDP-alpha-D-glucose = dTDP-4-dehydro-6-deoxy-alpha-D-glucose + H2O</text>
        <dbReference type="Rhea" id="RHEA:17221"/>
        <dbReference type="ChEBI" id="CHEBI:15377"/>
        <dbReference type="ChEBI" id="CHEBI:57477"/>
        <dbReference type="ChEBI" id="CHEBI:57649"/>
        <dbReference type="EC" id="4.2.1.46"/>
    </reaction>
</comment>
<dbReference type="NCBIfam" id="TIGR01181">
    <property type="entry name" value="dTDP_gluc_dehyt"/>
    <property type="match status" value="1"/>
</dbReference>
<dbReference type="GO" id="GO:0008460">
    <property type="term" value="F:dTDP-glucose 4,6-dehydratase activity"/>
    <property type="evidence" value="ECO:0007669"/>
    <property type="project" value="UniProtKB-EC"/>
</dbReference>
<gene>
    <name evidence="10" type="ORF">AM592_09245</name>
</gene>
<evidence type="ECO:0000256" key="2">
    <source>
        <dbReference type="ARBA" id="ARBA00001911"/>
    </source>
</evidence>
<dbReference type="InterPro" id="IPR036291">
    <property type="entry name" value="NAD(P)-bd_dom_sf"/>
</dbReference>
<keyword evidence="11" id="KW-1185">Reference proteome</keyword>
<proteinExistence type="inferred from homology"/>
<evidence type="ECO:0000256" key="3">
    <source>
        <dbReference type="ARBA" id="ARBA00008178"/>
    </source>
</evidence>
<dbReference type="Pfam" id="PF16363">
    <property type="entry name" value="GDP_Man_Dehyd"/>
    <property type="match status" value="1"/>
</dbReference>
<dbReference type="PATRIC" id="fig|1441095.3.peg.2036"/>
<evidence type="ECO:0000256" key="1">
    <source>
        <dbReference type="ARBA" id="ARBA00001539"/>
    </source>
</evidence>
<dbReference type="STRING" id="1441095.AM592_09245"/>
<evidence type="ECO:0000259" key="9">
    <source>
        <dbReference type="Pfam" id="PF16363"/>
    </source>
</evidence>
<feature type="domain" description="NAD(P)-binding" evidence="9">
    <location>
        <begin position="4"/>
        <end position="318"/>
    </location>
</feature>
<evidence type="ECO:0000256" key="5">
    <source>
        <dbReference type="ARBA" id="ARBA00016977"/>
    </source>
</evidence>
<comment type="similarity">
    <text evidence="3 8">Belongs to the NAD(P)-dependent epimerase/dehydratase family. dTDP-glucose dehydratase subfamily.</text>
</comment>
<dbReference type="RefSeq" id="WP_053603535.1">
    <property type="nucleotide sequence ID" value="NZ_CP012600.1"/>
</dbReference>